<feature type="domain" description="C2H2-type" evidence="7">
    <location>
        <begin position="985"/>
        <end position="1013"/>
    </location>
</feature>
<feature type="domain" description="C2H2-type" evidence="7">
    <location>
        <begin position="825"/>
        <end position="853"/>
    </location>
</feature>
<feature type="domain" description="C2H2-type" evidence="7">
    <location>
        <begin position="869"/>
        <end position="896"/>
    </location>
</feature>
<feature type="domain" description="C2H2-type" evidence="7">
    <location>
        <begin position="897"/>
        <end position="924"/>
    </location>
</feature>
<protein>
    <recommendedName>
        <fullName evidence="7">C2H2-type domain-containing protein</fullName>
    </recommendedName>
</protein>
<keyword evidence="3 5" id="KW-0863">Zinc-finger</keyword>
<dbReference type="SMART" id="SM00355">
    <property type="entry name" value="ZnF_C2H2"/>
    <property type="match status" value="14"/>
</dbReference>
<feature type="domain" description="C2H2-type" evidence="7">
    <location>
        <begin position="628"/>
        <end position="656"/>
    </location>
</feature>
<comment type="caution">
    <text evidence="8">The sequence shown here is derived from an EMBL/GenBank/DDBJ whole genome shotgun (WGS) entry which is preliminary data.</text>
</comment>
<feature type="domain" description="C2H2-type" evidence="7">
    <location>
        <begin position="768"/>
        <end position="795"/>
    </location>
</feature>
<dbReference type="SUPFAM" id="SSF57667">
    <property type="entry name" value="beta-beta-alpha zinc fingers"/>
    <property type="match status" value="7"/>
</dbReference>
<dbReference type="PROSITE" id="PS50157">
    <property type="entry name" value="ZINC_FINGER_C2H2_2"/>
    <property type="match status" value="12"/>
</dbReference>
<feature type="compositionally biased region" description="Polar residues" evidence="6">
    <location>
        <begin position="332"/>
        <end position="343"/>
    </location>
</feature>
<evidence type="ECO:0000259" key="7">
    <source>
        <dbReference type="PROSITE" id="PS50157"/>
    </source>
</evidence>
<feature type="domain" description="C2H2-type" evidence="7">
    <location>
        <begin position="955"/>
        <end position="984"/>
    </location>
</feature>
<keyword evidence="9" id="KW-1185">Reference proteome</keyword>
<organism evidence="8 9">
    <name type="scientific">Orchesella dallaii</name>
    <dbReference type="NCBI Taxonomy" id="48710"/>
    <lineage>
        <taxon>Eukaryota</taxon>
        <taxon>Metazoa</taxon>
        <taxon>Ecdysozoa</taxon>
        <taxon>Arthropoda</taxon>
        <taxon>Hexapoda</taxon>
        <taxon>Collembola</taxon>
        <taxon>Entomobryomorpha</taxon>
        <taxon>Entomobryoidea</taxon>
        <taxon>Orchesellidae</taxon>
        <taxon>Orchesellinae</taxon>
        <taxon>Orchesella</taxon>
    </lineage>
</organism>
<dbReference type="EMBL" id="CAXLJM020000014">
    <property type="protein sequence ID" value="CAL8080049.1"/>
    <property type="molecule type" value="Genomic_DNA"/>
</dbReference>
<feature type="region of interest" description="Disordered" evidence="6">
    <location>
        <begin position="841"/>
        <end position="868"/>
    </location>
</feature>
<reference evidence="8 9" key="1">
    <citation type="submission" date="2024-08" db="EMBL/GenBank/DDBJ databases">
        <authorList>
            <person name="Cucini C."/>
            <person name="Frati F."/>
        </authorList>
    </citation>
    <scope>NUCLEOTIDE SEQUENCE [LARGE SCALE GENOMIC DNA]</scope>
</reference>
<feature type="domain" description="C2H2-type" evidence="7">
    <location>
        <begin position="797"/>
        <end position="824"/>
    </location>
</feature>
<accession>A0ABP1PW85</accession>
<feature type="domain" description="C2H2-type" evidence="7">
    <location>
        <begin position="488"/>
        <end position="517"/>
    </location>
</feature>
<feature type="region of interest" description="Disordered" evidence="6">
    <location>
        <begin position="539"/>
        <end position="587"/>
    </location>
</feature>
<keyword evidence="2" id="KW-0677">Repeat</keyword>
<dbReference type="Pfam" id="PF13894">
    <property type="entry name" value="zf-C2H2_4"/>
    <property type="match status" value="1"/>
</dbReference>
<name>A0ABP1PW85_9HEXA</name>
<feature type="region of interest" description="Disordered" evidence="6">
    <location>
        <begin position="57"/>
        <end position="101"/>
    </location>
</feature>
<feature type="compositionally biased region" description="Polar residues" evidence="6">
    <location>
        <begin position="440"/>
        <end position="453"/>
    </location>
</feature>
<dbReference type="Proteomes" id="UP001642540">
    <property type="component" value="Unassembled WGS sequence"/>
</dbReference>
<dbReference type="Gene3D" id="3.30.160.60">
    <property type="entry name" value="Classic Zinc Finger"/>
    <property type="match status" value="10"/>
</dbReference>
<proteinExistence type="predicted"/>
<dbReference type="PANTHER" id="PTHR24408:SF58">
    <property type="entry name" value="TRANSCRIPTION FACTOR (TFIIIA), PUTATIVE (AFU_ORTHOLOGUE AFUA_1G05150)-RELATED"/>
    <property type="match status" value="1"/>
</dbReference>
<feature type="domain" description="C2H2-type" evidence="7">
    <location>
        <begin position="925"/>
        <end position="952"/>
    </location>
</feature>
<feature type="region of interest" description="Disordered" evidence="6">
    <location>
        <begin position="401"/>
        <end position="453"/>
    </location>
</feature>
<keyword evidence="1" id="KW-0479">Metal-binding</keyword>
<dbReference type="PANTHER" id="PTHR24408">
    <property type="entry name" value="ZINC FINGER PROTEIN"/>
    <property type="match status" value="1"/>
</dbReference>
<keyword evidence="4" id="KW-0862">Zinc</keyword>
<feature type="domain" description="C2H2-type" evidence="7">
    <location>
        <begin position="599"/>
        <end position="626"/>
    </location>
</feature>
<feature type="region of interest" description="Disordered" evidence="6">
    <location>
        <begin position="315"/>
        <end position="358"/>
    </location>
</feature>
<evidence type="ECO:0000313" key="9">
    <source>
        <dbReference type="Proteomes" id="UP001642540"/>
    </source>
</evidence>
<gene>
    <name evidence="8" type="ORF">ODALV1_LOCUS4535</name>
</gene>
<dbReference type="InterPro" id="IPR013087">
    <property type="entry name" value="Znf_C2H2_type"/>
</dbReference>
<evidence type="ECO:0000256" key="5">
    <source>
        <dbReference type="PROSITE-ProRule" id="PRU00042"/>
    </source>
</evidence>
<evidence type="ECO:0000313" key="8">
    <source>
        <dbReference type="EMBL" id="CAL8080049.1"/>
    </source>
</evidence>
<evidence type="ECO:0000256" key="3">
    <source>
        <dbReference type="ARBA" id="ARBA00022771"/>
    </source>
</evidence>
<sequence>MQSNVSRDNLHGQQELLPFCANCLRLFHNEEERITEVIGKYPPNYCRTAATNLVEVSQGDDNIDNNKEFNGGNERRSSRRLPARSVPERETPPRSDEHEHHQELLLFTTPVPEGNEALSTIHQSVLGNVSDLGDTVAVLISDSSGHQNLIDVGVGGTGFEGHHHGSAMHLQAEEFQEALERHQNEGFLIGNGGGGGNGNHEESAALFLTMSGSEDEACHEEKVSEFPVSVLEAMSMVFGLPLEEGGNESAPFRKNEHCALCRDCGQCVAALYQAFQELQNFADETSYISRGINALHESIAKAFALNGVKPVKGRGRRVTSCGGRTKKRASNMKETNNLKSQKPLTKRSEAPGPQTKTIPMRVELDASESALLDTSFDVQTFDDFATSSSAVIQAQPAAEGSTEVVTESGQKIRTSTRTRKIRKPSDFGESPIVRKEENTSIRSSRSNNLPRTSISNNSSVDLDVLLLEACGDTYYTELNSKTRVDGKYICPDSNCPKVFKSLKMLNRHAISHDIDRLYNCAKCAIDFNSKQEIVQHILQGHQPHPVEEEKASRKLRSRKVAPPQPPTKPTKNTKVSKPQQQKKLSQIRKKYSKLKKEKQKCEYCGEEFVNKKSFKSHMENHRKETVQSRCATCDQTFPSISLLTRHINDFHEKKVREILCPQCNSRCSNYDELETHFKTVHKESLNLCFLCSKSFYSSSYLELHLQTVHKTEPVKEGTQPLVELIPSDIGMVHGDDAEPGERKDWKKDGIVITTSPQTPSASPPKGPFKCNKCSKVFKQRKQYNTHVLFHNEAEPRFGCGQCPKRFFTAKALRKHMLVHTTENPQVCKDCDKVFARPDHLKRHREVIHSEERKEKSKKSSKSGTNRSEHACLQCQKTFSRKEYLRLHMRIHTGEKPFMCSHCGKTFRDPRNLAQHLVTHKAERPFCCSICGLTFKRAHHLTDHEGTHRDDVARPFVCTVPFCEKAFKLRKHLISHELVHSGAKDHSCHVCGKAFNRKDNLRQHVNKVHGKELEGVQIPPPPIKPPPGQIEVEILSEHIKAKPTTAQSVVDTNAGPIIVSTAGDGGGVGTQLTEVLQIIPSTAVVTSLPTLPSTSIIQATLAPTAITHFTYTHL</sequence>
<dbReference type="Pfam" id="PF00096">
    <property type="entry name" value="zf-C2H2"/>
    <property type="match status" value="8"/>
</dbReference>
<feature type="compositionally biased region" description="Low complexity" evidence="6">
    <location>
        <begin position="569"/>
        <end position="578"/>
    </location>
</feature>
<evidence type="ECO:0000256" key="6">
    <source>
        <dbReference type="SAM" id="MobiDB-lite"/>
    </source>
</evidence>
<evidence type="ECO:0000256" key="1">
    <source>
        <dbReference type="ARBA" id="ARBA00022723"/>
    </source>
</evidence>
<evidence type="ECO:0000256" key="2">
    <source>
        <dbReference type="ARBA" id="ARBA00022737"/>
    </source>
</evidence>
<dbReference type="InterPro" id="IPR036236">
    <property type="entry name" value="Znf_C2H2_sf"/>
</dbReference>
<feature type="compositionally biased region" description="Basic and acidic residues" evidence="6">
    <location>
        <begin position="86"/>
        <end position="101"/>
    </location>
</feature>
<dbReference type="PROSITE" id="PS00028">
    <property type="entry name" value="ZINC_FINGER_C2H2_1"/>
    <property type="match status" value="14"/>
</dbReference>
<evidence type="ECO:0000256" key="4">
    <source>
        <dbReference type="ARBA" id="ARBA00022833"/>
    </source>
</evidence>
<feature type="domain" description="C2H2-type" evidence="7">
    <location>
        <begin position="686"/>
        <end position="714"/>
    </location>
</feature>